<keyword evidence="1" id="KW-0812">Transmembrane</keyword>
<protein>
    <recommendedName>
        <fullName evidence="4">Zinc ribbon protein</fullName>
    </recommendedName>
</protein>
<organism evidence="2 3">
    <name type="scientific">Natronomicrosphaera hydrolytica</name>
    <dbReference type="NCBI Taxonomy" id="3242702"/>
    <lineage>
        <taxon>Bacteria</taxon>
        <taxon>Pseudomonadati</taxon>
        <taxon>Planctomycetota</taxon>
        <taxon>Phycisphaerae</taxon>
        <taxon>Phycisphaerales</taxon>
        <taxon>Phycisphaeraceae</taxon>
        <taxon>Natronomicrosphaera</taxon>
    </lineage>
</organism>
<dbReference type="RefSeq" id="WP_425344592.1">
    <property type="nucleotide sequence ID" value="NZ_JBGUBD010000003.1"/>
</dbReference>
<dbReference type="EMBL" id="JBGUBD010000003">
    <property type="protein sequence ID" value="MFA9477665.1"/>
    <property type="molecule type" value="Genomic_DNA"/>
</dbReference>
<keyword evidence="1" id="KW-0472">Membrane</keyword>
<dbReference type="Proteomes" id="UP001575105">
    <property type="component" value="Unassembled WGS sequence"/>
</dbReference>
<sequence length="101" mass="11732">MTASQIRVVSQGHAEQLEGAQLVAYGFRWFFINLVIFMPVGLLVGWLWWLWMERWYRKRVQAGRCLRCGYSLMEIGSRVDCPECGYRIVRSASLETGELPT</sequence>
<keyword evidence="1" id="KW-1133">Transmembrane helix</keyword>
<evidence type="ECO:0008006" key="4">
    <source>
        <dbReference type="Google" id="ProtNLM"/>
    </source>
</evidence>
<reference evidence="2 3" key="1">
    <citation type="submission" date="2024-08" db="EMBL/GenBank/DDBJ databases">
        <title>Whole-genome sequencing of halo(alkali)philic microorganisms from hypersaline lakes.</title>
        <authorList>
            <person name="Sorokin D.Y."/>
            <person name="Merkel A.Y."/>
            <person name="Messina E."/>
            <person name="Yakimov M."/>
        </authorList>
    </citation>
    <scope>NUCLEOTIDE SEQUENCE [LARGE SCALE GENOMIC DNA]</scope>
    <source>
        <strain evidence="2 3">AB-hyl4</strain>
    </source>
</reference>
<evidence type="ECO:0000313" key="2">
    <source>
        <dbReference type="EMBL" id="MFA9477665.1"/>
    </source>
</evidence>
<proteinExistence type="predicted"/>
<gene>
    <name evidence="2" type="ORF">ACERK3_05085</name>
</gene>
<name>A0ABV4U241_9BACT</name>
<feature type="transmembrane region" description="Helical" evidence="1">
    <location>
        <begin position="29"/>
        <end position="51"/>
    </location>
</feature>
<comment type="caution">
    <text evidence="2">The sequence shown here is derived from an EMBL/GenBank/DDBJ whole genome shotgun (WGS) entry which is preliminary data.</text>
</comment>
<keyword evidence="3" id="KW-1185">Reference proteome</keyword>
<accession>A0ABV4U241</accession>
<evidence type="ECO:0000313" key="3">
    <source>
        <dbReference type="Proteomes" id="UP001575105"/>
    </source>
</evidence>
<evidence type="ECO:0000256" key="1">
    <source>
        <dbReference type="SAM" id="Phobius"/>
    </source>
</evidence>